<dbReference type="GO" id="GO:0004040">
    <property type="term" value="F:amidase activity"/>
    <property type="evidence" value="ECO:0007669"/>
    <property type="project" value="InterPro"/>
</dbReference>
<dbReference type="AlphaFoldDB" id="A0A1B9QVY3"/>
<proteinExistence type="predicted"/>
<feature type="signal peptide" evidence="1">
    <location>
        <begin position="1"/>
        <end position="20"/>
    </location>
</feature>
<gene>
    <name evidence="3" type="ORF">A6E14_14540</name>
</gene>
<dbReference type="Proteomes" id="UP000093173">
    <property type="component" value="Unassembled WGS sequence"/>
</dbReference>
<name>A0A1B9QVY3_9VIBR</name>
<dbReference type="InterPro" id="IPR053195">
    <property type="entry name" value="Bax-like"/>
</dbReference>
<dbReference type="PANTHER" id="PTHR40572:SF1">
    <property type="entry name" value="PROTEIN BAX"/>
    <property type="match status" value="1"/>
</dbReference>
<protein>
    <submittedName>
        <fullName evidence="3">Glucosaminidase</fullName>
    </submittedName>
</protein>
<sequence>MPKKWSGLIVGLGLASTALVSSLFLTKQDVDVTDKNVNVFEDSQRETSIEGKQISDAPDFAAISDIKQKKKAFFEYLKPGVALENKRIIKERARLESMLEHLQSNALASEDISYAKRLARLYNVALSENDVTVDWLKSMLHRVDVLPEALVLTQAAKESGWGTSRFATQANNYFGQWCYSSGCGVVPQQRTDGMTHEVAKFDSVQESIHHYFMNVNRNQAYQELRDIRFGLHSENKDLLNSETAIALTNGLVRYSERGQPYVTELQGMIRFNQPFWSK</sequence>
<reference evidence="4" key="1">
    <citation type="submission" date="2016-06" db="EMBL/GenBank/DDBJ databases">
        <authorList>
            <person name="Hehemann J.-H."/>
            <person name="Arevalo P."/>
            <person name="Datta M.S."/>
            <person name="Polz M.F."/>
        </authorList>
    </citation>
    <scope>NUCLEOTIDE SEQUENCE [LARGE SCALE GENOMIC DNA]</scope>
    <source>
        <strain evidence="4">9CSC122</strain>
    </source>
</reference>
<dbReference type="Gene3D" id="1.10.530.10">
    <property type="match status" value="1"/>
</dbReference>
<comment type="caution">
    <text evidence="3">The sequence shown here is derived from an EMBL/GenBank/DDBJ whole genome shotgun (WGS) entry which is preliminary data.</text>
</comment>
<dbReference type="Pfam" id="PF01832">
    <property type="entry name" value="Glucosaminidase"/>
    <property type="match status" value="1"/>
</dbReference>
<accession>A0A1B9QVY3</accession>
<organism evidence="3 4">
    <name type="scientific">Vibrio genomosp. F10</name>
    <dbReference type="NCBI Taxonomy" id="723171"/>
    <lineage>
        <taxon>Bacteria</taxon>
        <taxon>Pseudomonadati</taxon>
        <taxon>Pseudomonadota</taxon>
        <taxon>Gammaproteobacteria</taxon>
        <taxon>Vibrionales</taxon>
        <taxon>Vibrionaceae</taxon>
        <taxon>Vibrio</taxon>
    </lineage>
</organism>
<evidence type="ECO:0000313" key="3">
    <source>
        <dbReference type="EMBL" id="OCH73398.1"/>
    </source>
</evidence>
<evidence type="ECO:0000313" key="4">
    <source>
        <dbReference type="Proteomes" id="UP000093173"/>
    </source>
</evidence>
<dbReference type="InterPro" id="IPR002901">
    <property type="entry name" value="MGlyc_endo_b_GlcNAc-like_dom"/>
</dbReference>
<dbReference type="PANTHER" id="PTHR40572">
    <property type="entry name" value="PROTEIN BAX"/>
    <property type="match status" value="1"/>
</dbReference>
<evidence type="ECO:0000259" key="2">
    <source>
        <dbReference type="Pfam" id="PF01832"/>
    </source>
</evidence>
<keyword evidence="1" id="KW-0732">Signal</keyword>
<evidence type="ECO:0000256" key="1">
    <source>
        <dbReference type="SAM" id="SignalP"/>
    </source>
</evidence>
<feature type="domain" description="Mannosyl-glycoprotein endo-beta-N-acetylglucosamidase-like" evidence="2">
    <location>
        <begin position="137"/>
        <end position="228"/>
    </location>
</feature>
<feature type="chain" id="PRO_5008634683" evidence="1">
    <location>
        <begin position="21"/>
        <end position="278"/>
    </location>
</feature>
<dbReference type="RefSeq" id="WP_065577248.1">
    <property type="nucleotide sequence ID" value="NZ_JBNGCH010000798.1"/>
</dbReference>
<keyword evidence="4" id="KW-1185">Reference proteome</keyword>
<dbReference type="EMBL" id="MAJZ01000798">
    <property type="protein sequence ID" value="OCH73398.1"/>
    <property type="molecule type" value="Genomic_DNA"/>
</dbReference>